<feature type="chain" id="PRO_5037688787" description="Solute-binding protein family 3/N-terminal domain-containing protein" evidence="1">
    <location>
        <begin position="23"/>
        <end position="305"/>
    </location>
</feature>
<keyword evidence="1" id="KW-0732">Signal</keyword>
<evidence type="ECO:0000313" key="3">
    <source>
        <dbReference type="Proteomes" id="UP000652567"/>
    </source>
</evidence>
<accession>A0A928V634</accession>
<comment type="caution">
    <text evidence="2">The sequence shown here is derived from an EMBL/GenBank/DDBJ whole genome shotgun (WGS) entry which is preliminary data.</text>
</comment>
<name>A0A928V634_9GAMM</name>
<evidence type="ECO:0008006" key="4">
    <source>
        <dbReference type="Google" id="ProtNLM"/>
    </source>
</evidence>
<sequence length="305" mass="35153">MRSGKRFIGVLTVWLISNLAWAAEPRQVVIDIPTFDNSEPQNYYLDLLRLALEESKAPDEEIVFRYARWPYSQARWVYLLQHDTGNQVIWTMTSKHRESLLLPVRIPLFRGLFGKRVFIIRKQDQARFDKINTLEDLSQLVAGQGMHWPDVDVLQANNLRVTTANRSGSLIKMLKAERFDYYPRAVTEAWHELSSLDDDELVVERGLMLEYPTAVYYFVSPKNTALAERIESGLVSLIKDGRFDTFFNEHPRVKQGLAELNAGPRRLIQLENPGLPDVWPPPGARYWIDKDGPVEARTDRGGVSR</sequence>
<evidence type="ECO:0000313" key="2">
    <source>
        <dbReference type="EMBL" id="MBE8716764.1"/>
    </source>
</evidence>
<dbReference type="EMBL" id="PRDL01000001">
    <property type="protein sequence ID" value="MBE8716764.1"/>
    <property type="molecule type" value="Genomic_DNA"/>
</dbReference>
<keyword evidence="3" id="KW-1185">Reference proteome</keyword>
<evidence type="ECO:0000256" key="1">
    <source>
        <dbReference type="SAM" id="SignalP"/>
    </source>
</evidence>
<feature type="signal peptide" evidence="1">
    <location>
        <begin position="1"/>
        <end position="22"/>
    </location>
</feature>
<proteinExistence type="predicted"/>
<gene>
    <name evidence="2" type="ORF">C4F51_06115</name>
</gene>
<dbReference type="Proteomes" id="UP000652567">
    <property type="component" value="Unassembled WGS sequence"/>
</dbReference>
<dbReference type="SUPFAM" id="SSF53850">
    <property type="entry name" value="Periplasmic binding protein-like II"/>
    <property type="match status" value="1"/>
</dbReference>
<protein>
    <recommendedName>
        <fullName evidence="4">Solute-binding protein family 3/N-terminal domain-containing protein</fullName>
    </recommendedName>
</protein>
<reference evidence="2" key="1">
    <citation type="submission" date="2018-07" db="EMBL/GenBank/DDBJ databases">
        <title>Genome assembly of strain Ka43.</title>
        <authorList>
            <person name="Kukolya J."/>
            <person name="Nagy I."/>
            <person name="Horvath B."/>
            <person name="Toth A."/>
        </authorList>
    </citation>
    <scope>NUCLEOTIDE SEQUENCE</scope>
    <source>
        <strain evidence="2">KB43</strain>
    </source>
</reference>
<dbReference type="AlphaFoldDB" id="A0A928V634"/>
<dbReference type="RefSeq" id="WP_193908090.1">
    <property type="nucleotide sequence ID" value="NZ_PRDL01000001.1"/>
</dbReference>
<organism evidence="2 3">
    <name type="scientific">Cellvibrio polysaccharolyticus</name>
    <dbReference type="NCBI Taxonomy" id="2082724"/>
    <lineage>
        <taxon>Bacteria</taxon>
        <taxon>Pseudomonadati</taxon>
        <taxon>Pseudomonadota</taxon>
        <taxon>Gammaproteobacteria</taxon>
        <taxon>Cellvibrionales</taxon>
        <taxon>Cellvibrionaceae</taxon>
        <taxon>Cellvibrio</taxon>
    </lineage>
</organism>